<dbReference type="InterPro" id="IPR058312">
    <property type="entry name" value="DUF7999"/>
</dbReference>
<reference evidence="3 4" key="1">
    <citation type="journal article" date="2019" name="Int. J. Syst. Evol. Microbiol.">
        <title>The Global Catalogue of Microorganisms (GCM) 10K type strain sequencing project: providing services to taxonomists for standard genome sequencing and annotation.</title>
        <authorList>
            <consortium name="The Broad Institute Genomics Platform"/>
            <consortium name="The Broad Institute Genome Sequencing Center for Infectious Disease"/>
            <person name="Wu L."/>
            <person name="Ma J."/>
        </authorList>
    </citation>
    <scope>NUCLEOTIDE SEQUENCE [LARGE SCALE GENOMIC DNA]</scope>
    <source>
        <strain evidence="3 4">CGMCC 1.12237</strain>
    </source>
</reference>
<accession>A0ABD5R842</accession>
<feature type="region of interest" description="Disordered" evidence="1">
    <location>
        <begin position="1"/>
        <end position="22"/>
    </location>
</feature>
<evidence type="ECO:0000313" key="4">
    <source>
        <dbReference type="Proteomes" id="UP001596201"/>
    </source>
</evidence>
<dbReference type="Proteomes" id="UP001596201">
    <property type="component" value="Unassembled WGS sequence"/>
</dbReference>
<evidence type="ECO:0000259" key="2">
    <source>
        <dbReference type="Pfam" id="PF26006"/>
    </source>
</evidence>
<organism evidence="3 4">
    <name type="scientific">Salinirubrum litoreum</name>
    <dbReference type="NCBI Taxonomy" id="1126234"/>
    <lineage>
        <taxon>Archaea</taxon>
        <taxon>Methanobacteriati</taxon>
        <taxon>Methanobacteriota</taxon>
        <taxon>Stenosarchaea group</taxon>
        <taxon>Halobacteria</taxon>
        <taxon>Halobacteriales</taxon>
        <taxon>Haloferacaceae</taxon>
        <taxon>Salinirubrum</taxon>
    </lineage>
</organism>
<dbReference type="RefSeq" id="WP_227228850.1">
    <property type="nucleotide sequence ID" value="NZ_JAJCVJ010000001.1"/>
</dbReference>
<gene>
    <name evidence="3" type="ORF">ACFPJ5_02705</name>
</gene>
<comment type="caution">
    <text evidence="3">The sequence shown here is derived from an EMBL/GenBank/DDBJ whole genome shotgun (WGS) entry which is preliminary data.</text>
</comment>
<evidence type="ECO:0000313" key="3">
    <source>
        <dbReference type="EMBL" id="MFC5365832.1"/>
    </source>
</evidence>
<evidence type="ECO:0000256" key="1">
    <source>
        <dbReference type="SAM" id="MobiDB-lite"/>
    </source>
</evidence>
<proteinExistence type="predicted"/>
<dbReference type="Pfam" id="PF26006">
    <property type="entry name" value="DUF7999"/>
    <property type="match status" value="1"/>
</dbReference>
<protein>
    <recommendedName>
        <fullName evidence="2">DUF7999 domain-containing protein</fullName>
    </recommendedName>
</protein>
<name>A0ABD5R842_9EURY</name>
<sequence length="82" mass="9132">MSGTTAVHRGQTHRVTKGMNDYGAMTLTTRETHETKQVVGYSSPHIKTRLEALEEGETVRLNLRRAGSRGNVWEVAELLPGR</sequence>
<dbReference type="AlphaFoldDB" id="A0ABD5R842"/>
<feature type="domain" description="DUF7999" evidence="2">
    <location>
        <begin position="1"/>
        <end position="79"/>
    </location>
</feature>
<dbReference type="EMBL" id="JBHSKX010000001">
    <property type="protein sequence ID" value="MFC5365832.1"/>
    <property type="molecule type" value="Genomic_DNA"/>
</dbReference>
<keyword evidence="4" id="KW-1185">Reference proteome</keyword>